<keyword evidence="3" id="KW-1185">Reference proteome</keyword>
<gene>
    <name evidence="2" type="ORF">EZI54_05755</name>
</gene>
<dbReference type="Proteomes" id="UP000313645">
    <property type="component" value="Unassembled WGS sequence"/>
</dbReference>
<dbReference type="Pfam" id="PF18754">
    <property type="entry name" value="Nmad3"/>
    <property type="match status" value="1"/>
</dbReference>
<protein>
    <recommendedName>
        <fullName evidence="1">Nucleotide modification associated domain-containing protein</fullName>
    </recommendedName>
</protein>
<dbReference type="RefSeq" id="WP_131479952.1">
    <property type="nucleotide sequence ID" value="NZ_SJDL01000006.1"/>
</dbReference>
<sequence>MIPRRIIFSRKGFDSSSGGCPSPILPDGRLLSLPIPDARSTVSFGDIVHHGLSLGEAVDQLTRQRLSAASGAHIDPDLNAGALPRQSGWRPLFGQSGAAQGHLRNQGVAEGDLFVFFGLFRPVIEADGGWRFDPTEPARHVIWGWLQVGAMHAVDTLAGDQLTWARYHPHFRWQDDPVNTLYLASDALTLDDDPPVLPGAGWFERHRASLQLTDRRATRPGIWVLPRWFHPRDGQVPLTYHAKLERWQRETHRVVLQAVARGQEFVLDTAHYPEALPWIRCIIHSNAGASCR</sequence>
<dbReference type="EMBL" id="SJDL01000006">
    <property type="protein sequence ID" value="TBW57956.1"/>
    <property type="molecule type" value="Genomic_DNA"/>
</dbReference>
<dbReference type="InterPro" id="IPR041135">
    <property type="entry name" value="Nmad3"/>
</dbReference>
<reference evidence="2 3" key="1">
    <citation type="submission" date="2019-02" db="EMBL/GenBank/DDBJ databases">
        <title>Marinobacter halodurans sp. nov., a marine bacterium isolated from sea tidal flat.</title>
        <authorList>
            <person name="Yoo Y."/>
            <person name="Lee D.W."/>
            <person name="Kim B.S."/>
            <person name="Kim J.-J."/>
        </authorList>
    </citation>
    <scope>NUCLEOTIDE SEQUENCE [LARGE SCALE GENOMIC DNA]</scope>
    <source>
        <strain evidence="2 3">YJ-S3-2</strain>
    </source>
</reference>
<name>A0ABY1ZRZ7_9GAMM</name>
<evidence type="ECO:0000313" key="2">
    <source>
        <dbReference type="EMBL" id="TBW57956.1"/>
    </source>
</evidence>
<comment type="caution">
    <text evidence="2">The sequence shown here is derived from an EMBL/GenBank/DDBJ whole genome shotgun (WGS) entry which is preliminary data.</text>
</comment>
<accession>A0ABY1ZRZ7</accession>
<proteinExistence type="predicted"/>
<organism evidence="2 3">
    <name type="scientific">Marinobacter halodurans</name>
    <dbReference type="NCBI Taxonomy" id="2528979"/>
    <lineage>
        <taxon>Bacteria</taxon>
        <taxon>Pseudomonadati</taxon>
        <taxon>Pseudomonadota</taxon>
        <taxon>Gammaproteobacteria</taxon>
        <taxon>Pseudomonadales</taxon>
        <taxon>Marinobacteraceae</taxon>
        <taxon>Marinobacter</taxon>
    </lineage>
</organism>
<evidence type="ECO:0000313" key="3">
    <source>
        <dbReference type="Proteomes" id="UP000313645"/>
    </source>
</evidence>
<evidence type="ECO:0000259" key="1">
    <source>
        <dbReference type="Pfam" id="PF18754"/>
    </source>
</evidence>
<feature type="domain" description="Nucleotide modification associated" evidence="1">
    <location>
        <begin position="5"/>
        <end position="268"/>
    </location>
</feature>